<evidence type="ECO:0000313" key="2">
    <source>
        <dbReference type="EMBL" id="MRH19973.1"/>
    </source>
</evidence>
<gene>
    <name evidence="2" type="ORF">GH815_03110</name>
</gene>
<proteinExistence type="predicted"/>
<sequence length="291" mass="32385">MTGEATLLFGVGATKAGTSWLHRYLAGHPECHLRSIKELHFFDTLEEGRLERARTELDEERARLAARPVPASRARAETRARRMADLADWSAALSAGTEAAYLDYLSAGRGGRRLVADITPAYALLPVGRLKRMAAMATDVRFVYLLRDPVDRLWSHVRMIARRRANPGEAIGPRAGRILARVLAGEETHIAERGDYRAVLTRLWAAVDPSRLCLSFYEELFSQASVDRICGFLGIAPQPAEISLRVHAGVPVPMSRDQRRAAVEWLAPQYDFVADRLGRVPAVWQSHRVGV</sequence>
<dbReference type="Pfam" id="PF13469">
    <property type="entry name" value="Sulfotransfer_3"/>
    <property type="match status" value="1"/>
</dbReference>
<evidence type="ECO:0000256" key="1">
    <source>
        <dbReference type="ARBA" id="ARBA00022679"/>
    </source>
</evidence>
<dbReference type="GO" id="GO:0008146">
    <property type="term" value="F:sulfotransferase activity"/>
    <property type="evidence" value="ECO:0007669"/>
    <property type="project" value="InterPro"/>
</dbReference>
<keyword evidence="3" id="KW-1185">Reference proteome</keyword>
<reference evidence="2 3" key="1">
    <citation type="submission" date="2019-11" db="EMBL/GenBank/DDBJ databases">
        <title>Draft Whole-Genome sequence of the marine photosynthetic bacterium Rhodovulum strictum DSM 11289.</title>
        <authorList>
            <person name="Kyndt J.A."/>
            <person name="Meyer T.E."/>
        </authorList>
    </citation>
    <scope>NUCLEOTIDE SEQUENCE [LARGE SCALE GENOMIC DNA]</scope>
    <source>
        <strain evidence="2 3">DSM 11289</strain>
    </source>
</reference>
<dbReference type="SUPFAM" id="SSF52540">
    <property type="entry name" value="P-loop containing nucleoside triphosphate hydrolases"/>
    <property type="match status" value="1"/>
</dbReference>
<dbReference type="OrthoDB" id="981508at2"/>
<dbReference type="InterPro" id="IPR027417">
    <property type="entry name" value="P-loop_NTPase"/>
</dbReference>
<dbReference type="RefSeq" id="WP_153747294.1">
    <property type="nucleotide sequence ID" value="NZ_BAAADI010000006.1"/>
</dbReference>
<evidence type="ECO:0000313" key="3">
    <source>
        <dbReference type="Proteomes" id="UP000466730"/>
    </source>
</evidence>
<dbReference type="Gene3D" id="3.40.50.300">
    <property type="entry name" value="P-loop containing nucleotide triphosphate hydrolases"/>
    <property type="match status" value="1"/>
</dbReference>
<dbReference type="InterPro" id="IPR037359">
    <property type="entry name" value="NST/OST"/>
</dbReference>
<accession>A0A844BG64</accession>
<dbReference type="PANTHER" id="PTHR10605:SF56">
    <property type="entry name" value="BIFUNCTIONAL HEPARAN SULFATE N-DEACETYLASE_N-SULFOTRANSFERASE"/>
    <property type="match status" value="1"/>
</dbReference>
<dbReference type="Proteomes" id="UP000466730">
    <property type="component" value="Unassembled WGS sequence"/>
</dbReference>
<dbReference type="EMBL" id="WJPO01000003">
    <property type="protein sequence ID" value="MRH19973.1"/>
    <property type="molecule type" value="Genomic_DNA"/>
</dbReference>
<dbReference type="AlphaFoldDB" id="A0A844BG64"/>
<dbReference type="PANTHER" id="PTHR10605">
    <property type="entry name" value="HEPARAN SULFATE SULFOTRANSFERASE"/>
    <property type="match status" value="1"/>
</dbReference>
<organism evidence="2 3">
    <name type="scientific">Rhodovulum strictum</name>
    <dbReference type="NCBI Taxonomy" id="58314"/>
    <lineage>
        <taxon>Bacteria</taxon>
        <taxon>Pseudomonadati</taxon>
        <taxon>Pseudomonadota</taxon>
        <taxon>Alphaproteobacteria</taxon>
        <taxon>Rhodobacterales</taxon>
        <taxon>Paracoccaceae</taxon>
        <taxon>Rhodovulum</taxon>
    </lineage>
</organism>
<keyword evidence="1 2" id="KW-0808">Transferase</keyword>
<protein>
    <submittedName>
        <fullName evidence="2">Sulfotransferase family protein</fullName>
    </submittedName>
</protein>
<name>A0A844BG64_9RHOB</name>
<comment type="caution">
    <text evidence="2">The sequence shown here is derived from an EMBL/GenBank/DDBJ whole genome shotgun (WGS) entry which is preliminary data.</text>
</comment>